<dbReference type="STRING" id="1385519.N801_08290"/>
<dbReference type="PANTHER" id="PTHR42678:SF11">
    <property type="entry name" value="AMIDASE FAMILY PROTEIN"/>
    <property type="match status" value="1"/>
</dbReference>
<proteinExistence type="predicted"/>
<dbReference type="PANTHER" id="PTHR42678">
    <property type="entry name" value="AMIDASE"/>
    <property type="match status" value="1"/>
</dbReference>
<evidence type="ECO:0000313" key="4">
    <source>
        <dbReference type="Proteomes" id="UP000030013"/>
    </source>
</evidence>
<name>A0A0A0JTE1_9MICO</name>
<dbReference type="AlphaFoldDB" id="A0A0A0JTE1"/>
<organism evidence="3 4">
    <name type="scientific">Knoellia aerolata DSM 18566</name>
    <dbReference type="NCBI Taxonomy" id="1385519"/>
    <lineage>
        <taxon>Bacteria</taxon>
        <taxon>Bacillati</taxon>
        <taxon>Actinomycetota</taxon>
        <taxon>Actinomycetes</taxon>
        <taxon>Micrococcales</taxon>
        <taxon>Intrasporangiaceae</taxon>
        <taxon>Knoellia</taxon>
    </lineage>
</organism>
<dbReference type="InterPro" id="IPR023631">
    <property type="entry name" value="Amidase_dom"/>
</dbReference>
<dbReference type="EMBL" id="AVPL01000041">
    <property type="protein sequence ID" value="KGN40418.1"/>
    <property type="molecule type" value="Genomic_DNA"/>
</dbReference>
<gene>
    <name evidence="3" type="ORF">N801_08290</name>
</gene>
<dbReference type="GO" id="GO:0004040">
    <property type="term" value="F:amidase activity"/>
    <property type="evidence" value="ECO:0007669"/>
    <property type="project" value="UniProtKB-EC"/>
</dbReference>
<evidence type="ECO:0000313" key="3">
    <source>
        <dbReference type="EMBL" id="KGN40418.1"/>
    </source>
</evidence>
<comment type="caution">
    <text evidence="3">The sequence shown here is derived from an EMBL/GenBank/DDBJ whole genome shotgun (WGS) entry which is preliminary data.</text>
</comment>
<dbReference type="Gene3D" id="3.90.1300.10">
    <property type="entry name" value="Amidase signature (AS) domain"/>
    <property type="match status" value="1"/>
</dbReference>
<dbReference type="EC" id="3.5.1.4" evidence="3"/>
<keyword evidence="4" id="KW-1185">Reference proteome</keyword>
<dbReference type="InterPro" id="IPR036928">
    <property type="entry name" value="AS_sf"/>
</dbReference>
<dbReference type="eggNOG" id="COG0154">
    <property type="taxonomic scope" value="Bacteria"/>
</dbReference>
<feature type="region of interest" description="Disordered" evidence="1">
    <location>
        <begin position="541"/>
        <end position="560"/>
    </location>
</feature>
<evidence type="ECO:0000256" key="1">
    <source>
        <dbReference type="SAM" id="MobiDB-lite"/>
    </source>
</evidence>
<feature type="compositionally biased region" description="Pro residues" evidence="1">
    <location>
        <begin position="547"/>
        <end position="560"/>
    </location>
</feature>
<protein>
    <submittedName>
        <fullName evidence="3">Amidase</fullName>
        <ecNumber evidence="3">3.5.1.4</ecNumber>
    </submittedName>
</protein>
<dbReference type="RefSeq" id="WP_035938758.1">
    <property type="nucleotide sequence ID" value="NZ_AVPL01000041.1"/>
</dbReference>
<dbReference type="NCBIfam" id="NF005127">
    <property type="entry name" value="PRK06565.1"/>
    <property type="match status" value="1"/>
</dbReference>
<sequence>MADPARSFELLDTSIADVLTALRRGDITSVWLTGCYLDRIETFDRGADGLNSIPVLNPNALVEAAESDRRWRAGIPRALEGVPYTAKDSYSVEGLTVAAGSPAFAHVRARQDAFCVEKLREAGAVLIGKTNMPPMADGGMQRGLYGRPESPYNRDFLAAAYASGSSSGSGVATTANLAMFGMAEETVSSGRSPASNNALCAYTPSWGLISIRGNWPLHPARDVVVPHTRSMPDMLRILDVLVQDDPETRGDFWRHQQVLKLPRPSGHRPRSYLELLDPRALQGKRLGVPALFLNQDPRTPIPIRSSVLDLWNVARQRLESLGAEVLVTDFPLIEQYEQPMRTGVPHVLDQLPATWRSAEQEHFLPFGWDDFLRANGDPTCRTLAAVDPDQIAPRPPGTLPDRFDDEAERFAKAVAFARAGIPDPRGREDFATGLTALHSLRTSLFEDWLAQHDLDAVVFPANADVGAANADVDPDAADHAWSSGVHFSHGNLALRHLGIPTVTVAMGIMSDIGMPVGLTFAGAAYADLQLLRFAAAFEAGGSGSLRRPPPTTPAPSAEPH</sequence>
<evidence type="ECO:0000259" key="2">
    <source>
        <dbReference type="Pfam" id="PF01425"/>
    </source>
</evidence>
<keyword evidence="3" id="KW-0378">Hydrolase</keyword>
<accession>A0A0A0JTE1</accession>
<reference evidence="3 4" key="1">
    <citation type="submission" date="2013-08" db="EMBL/GenBank/DDBJ databases">
        <title>The genome sequence of Knoellia aerolata.</title>
        <authorList>
            <person name="Zhu W."/>
            <person name="Wang G."/>
        </authorList>
    </citation>
    <scope>NUCLEOTIDE SEQUENCE [LARGE SCALE GENOMIC DNA]</scope>
    <source>
        <strain evidence="3 4">DSM 18566</strain>
    </source>
</reference>
<dbReference type="Pfam" id="PF01425">
    <property type="entry name" value="Amidase"/>
    <property type="match status" value="1"/>
</dbReference>
<dbReference type="Proteomes" id="UP000030013">
    <property type="component" value="Unassembled WGS sequence"/>
</dbReference>
<feature type="domain" description="Amidase" evidence="2">
    <location>
        <begin position="35"/>
        <end position="335"/>
    </location>
</feature>
<dbReference type="SUPFAM" id="SSF75304">
    <property type="entry name" value="Amidase signature (AS) enzymes"/>
    <property type="match status" value="1"/>
</dbReference>
<dbReference type="OrthoDB" id="182039at2"/>